<dbReference type="PROSITE" id="PS50262">
    <property type="entry name" value="G_PROTEIN_RECEP_F1_2"/>
    <property type="match status" value="1"/>
</dbReference>
<dbReference type="InterPro" id="IPR017452">
    <property type="entry name" value="GPCR_Rhodpsn_7TM"/>
</dbReference>
<dbReference type="Gene3D" id="1.20.1070.10">
    <property type="entry name" value="Rhodopsin 7-helix transmembrane proteins"/>
    <property type="match status" value="1"/>
</dbReference>
<dbReference type="PRINTS" id="PR00237">
    <property type="entry name" value="GPCRRHODOPSN"/>
</dbReference>
<dbReference type="PANTHER" id="PTHR24230">
    <property type="entry name" value="G-PROTEIN COUPLED RECEPTOR"/>
    <property type="match status" value="1"/>
</dbReference>
<name>A0A6J8DKT8_MYTCO</name>
<keyword evidence="4 10" id="KW-1133">Transmembrane helix</keyword>
<sequence length="367" mass="41640">MSNWSRTIDILNKEETTRRIPVMVYLSIVFVIGTVGNMLVILVYFGSLWKLKGAHWTFIRAIAVTDTLACILIIPYEFYQQTHQLTFYSEWTCKCFRTTSVHITITSCLLLVIMSVNRLYKVCRPTKAQLSPRQAYVSIFSLEIVAALLSWPQVVNSGINLVQLENNITGYDCSFALTSMDKKHATIYSGVLFLGFLVCISALITIYGLIGHILRKRDTFKSKRMSVYRVTRSVVSVTTHKSTDLGDGTSDSENDMGEVNNSTTPYKTTSCKKQGSRRLTKIAFSISLCFVVSYLPSLVGTLTSVFSKDQTVTNNWTPAVIPISSRLFLINNIINAWLYYWLDKTFRSKVKKISSKLLLSKWRKVEL</sequence>
<feature type="transmembrane region" description="Helical" evidence="10">
    <location>
        <begin position="96"/>
        <end position="114"/>
    </location>
</feature>
<feature type="transmembrane region" description="Helical" evidence="10">
    <location>
        <begin position="57"/>
        <end position="76"/>
    </location>
</feature>
<comment type="subcellular location">
    <subcellularLocation>
        <location evidence="1">Cell membrane</location>
        <topology evidence="1">Multi-pass membrane protein</topology>
    </subcellularLocation>
</comment>
<proteinExistence type="predicted"/>
<keyword evidence="2" id="KW-1003">Cell membrane</keyword>
<feature type="transmembrane region" description="Helical" evidence="10">
    <location>
        <begin position="20"/>
        <end position="45"/>
    </location>
</feature>
<evidence type="ECO:0000259" key="11">
    <source>
        <dbReference type="PROSITE" id="PS50262"/>
    </source>
</evidence>
<dbReference type="OrthoDB" id="5969463at2759"/>
<reference evidence="12 13" key="1">
    <citation type="submission" date="2020-06" db="EMBL/GenBank/DDBJ databases">
        <authorList>
            <person name="Li R."/>
            <person name="Bekaert M."/>
        </authorList>
    </citation>
    <scope>NUCLEOTIDE SEQUENCE [LARGE SCALE GENOMIC DNA]</scope>
    <source>
        <strain evidence="13">wild</strain>
    </source>
</reference>
<keyword evidence="8" id="KW-0807">Transducer</keyword>
<dbReference type="Proteomes" id="UP000507470">
    <property type="component" value="Unassembled WGS sequence"/>
</dbReference>
<dbReference type="GO" id="GO:0005886">
    <property type="term" value="C:plasma membrane"/>
    <property type="evidence" value="ECO:0007669"/>
    <property type="project" value="UniProtKB-SubCell"/>
</dbReference>
<dbReference type="PANTHER" id="PTHR24230:SF75">
    <property type="entry name" value="RELAXIN FAMILY PEPTIDE RECEPTOR 3"/>
    <property type="match status" value="1"/>
</dbReference>
<keyword evidence="5" id="KW-0297">G-protein coupled receptor</keyword>
<feature type="domain" description="G-protein coupled receptors family 1 profile" evidence="11">
    <location>
        <begin position="36"/>
        <end position="339"/>
    </location>
</feature>
<evidence type="ECO:0000256" key="9">
    <source>
        <dbReference type="SAM" id="MobiDB-lite"/>
    </source>
</evidence>
<feature type="region of interest" description="Disordered" evidence="9">
    <location>
        <begin position="241"/>
        <end position="268"/>
    </location>
</feature>
<evidence type="ECO:0000256" key="1">
    <source>
        <dbReference type="ARBA" id="ARBA00004651"/>
    </source>
</evidence>
<dbReference type="Pfam" id="PF00001">
    <property type="entry name" value="7tm_1"/>
    <property type="match status" value="1"/>
</dbReference>
<dbReference type="EMBL" id="CACVKT020007594">
    <property type="protein sequence ID" value="CAC5408729.1"/>
    <property type="molecule type" value="Genomic_DNA"/>
</dbReference>
<feature type="transmembrane region" description="Helical" evidence="10">
    <location>
        <begin position="282"/>
        <end position="307"/>
    </location>
</feature>
<keyword evidence="7" id="KW-0675">Receptor</keyword>
<dbReference type="GO" id="GO:0007218">
    <property type="term" value="P:neuropeptide signaling pathway"/>
    <property type="evidence" value="ECO:0007669"/>
    <property type="project" value="TreeGrafter"/>
</dbReference>
<dbReference type="InterPro" id="IPR000276">
    <property type="entry name" value="GPCR_Rhodpsn"/>
</dbReference>
<feature type="transmembrane region" description="Helical" evidence="10">
    <location>
        <begin position="319"/>
        <end position="342"/>
    </location>
</feature>
<keyword evidence="6 10" id="KW-0472">Membrane</keyword>
<evidence type="ECO:0000256" key="7">
    <source>
        <dbReference type="ARBA" id="ARBA00023170"/>
    </source>
</evidence>
<keyword evidence="13" id="KW-1185">Reference proteome</keyword>
<organism evidence="12 13">
    <name type="scientific">Mytilus coruscus</name>
    <name type="common">Sea mussel</name>
    <dbReference type="NCBI Taxonomy" id="42192"/>
    <lineage>
        <taxon>Eukaryota</taxon>
        <taxon>Metazoa</taxon>
        <taxon>Spiralia</taxon>
        <taxon>Lophotrochozoa</taxon>
        <taxon>Mollusca</taxon>
        <taxon>Bivalvia</taxon>
        <taxon>Autobranchia</taxon>
        <taxon>Pteriomorphia</taxon>
        <taxon>Mytilida</taxon>
        <taxon>Mytiloidea</taxon>
        <taxon>Mytilidae</taxon>
        <taxon>Mytilinae</taxon>
        <taxon>Mytilus</taxon>
    </lineage>
</organism>
<dbReference type="GO" id="GO:0008528">
    <property type="term" value="F:G protein-coupled peptide receptor activity"/>
    <property type="evidence" value="ECO:0007669"/>
    <property type="project" value="TreeGrafter"/>
</dbReference>
<keyword evidence="3 10" id="KW-0812">Transmembrane</keyword>
<dbReference type="SUPFAM" id="SSF81321">
    <property type="entry name" value="Family A G protein-coupled receptor-like"/>
    <property type="match status" value="1"/>
</dbReference>
<evidence type="ECO:0000256" key="10">
    <source>
        <dbReference type="SAM" id="Phobius"/>
    </source>
</evidence>
<evidence type="ECO:0000313" key="13">
    <source>
        <dbReference type="Proteomes" id="UP000507470"/>
    </source>
</evidence>
<evidence type="ECO:0000256" key="4">
    <source>
        <dbReference type="ARBA" id="ARBA00022989"/>
    </source>
</evidence>
<accession>A0A6J8DKT8</accession>
<protein>
    <recommendedName>
        <fullName evidence="11">G-protein coupled receptors family 1 profile domain-containing protein</fullName>
    </recommendedName>
</protein>
<evidence type="ECO:0000256" key="2">
    <source>
        <dbReference type="ARBA" id="ARBA00022475"/>
    </source>
</evidence>
<evidence type="ECO:0000256" key="5">
    <source>
        <dbReference type="ARBA" id="ARBA00023040"/>
    </source>
</evidence>
<feature type="transmembrane region" description="Helical" evidence="10">
    <location>
        <begin position="187"/>
        <end position="214"/>
    </location>
</feature>
<gene>
    <name evidence="12" type="ORF">MCOR_42098</name>
</gene>
<dbReference type="AlphaFoldDB" id="A0A6J8DKT8"/>
<evidence type="ECO:0000256" key="8">
    <source>
        <dbReference type="ARBA" id="ARBA00023224"/>
    </source>
</evidence>
<evidence type="ECO:0000256" key="6">
    <source>
        <dbReference type="ARBA" id="ARBA00023136"/>
    </source>
</evidence>
<feature type="compositionally biased region" description="Polar residues" evidence="9">
    <location>
        <begin position="259"/>
        <end position="268"/>
    </location>
</feature>
<evidence type="ECO:0000313" key="12">
    <source>
        <dbReference type="EMBL" id="CAC5408729.1"/>
    </source>
</evidence>
<dbReference type="CDD" id="cd00637">
    <property type="entry name" value="7tm_classA_rhodopsin-like"/>
    <property type="match status" value="1"/>
</dbReference>
<evidence type="ECO:0000256" key="3">
    <source>
        <dbReference type="ARBA" id="ARBA00022692"/>
    </source>
</evidence>